<dbReference type="EMBL" id="CP003587">
    <property type="protein sequence ID" value="AGY60011.1"/>
    <property type="molecule type" value="Genomic_DNA"/>
</dbReference>
<keyword evidence="5" id="KW-1185">Reference proteome</keyword>
<dbReference type="eggNOG" id="ENOG5034BDG">
    <property type="taxonomic scope" value="Bacteria"/>
</dbReference>
<dbReference type="InterPro" id="IPR014710">
    <property type="entry name" value="RmlC-like_jellyroll"/>
</dbReference>
<dbReference type="KEGG" id="glj:GKIL_3765"/>
<organism evidence="4 5">
    <name type="scientific">Gloeobacter kilaueensis (strain ATCC BAA-2537 / CCAP 1431/1 / ULC 316 / JS1)</name>
    <dbReference type="NCBI Taxonomy" id="1183438"/>
    <lineage>
        <taxon>Bacteria</taxon>
        <taxon>Bacillati</taxon>
        <taxon>Cyanobacteriota</taxon>
        <taxon>Cyanophyceae</taxon>
        <taxon>Gloeobacterales</taxon>
        <taxon>Gloeobacteraceae</taxon>
        <taxon>Gloeobacter</taxon>
    </lineage>
</organism>
<dbReference type="STRING" id="1183438.GKIL_3765"/>
<keyword evidence="3" id="KW-0408">Iron</keyword>
<sequence length="200" mass="22630">MKRRETLDVARNSLASLMIGLPLCIWNTEFACAVQSLTWPEFITRLTKLVSSQFSSDWNQDSYVDSVCRKIALLDLDGLPLSPIKQGRIEFQSLYKVNSFEVTQIAFDQGCRIPPHNHPGMTGVLTCLSGKLRVINYELTSEGQLKQVADVVLRQSEVSVLTANKHNIHQVIAVTPCVVMDIFTPPYNTERERKTKWYGN</sequence>
<evidence type="ECO:0000256" key="1">
    <source>
        <dbReference type="ARBA" id="ARBA00022723"/>
    </source>
</evidence>
<dbReference type="HOGENOM" id="CLU_1364586_0_0_3"/>
<reference evidence="4 5" key="1">
    <citation type="journal article" date="2013" name="PLoS ONE">
        <title>Cultivation and Complete Genome Sequencing of Gloeobacter kilaueensis sp. nov., from a Lava Cave in Kilauea Caldera, Hawai'i.</title>
        <authorList>
            <person name="Saw J.H."/>
            <person name="Schatz M."/>
            <person name="Brown M.V."/>
            <person name="Kunkel D.D."/>
            <person name="Foster J.S."/>
            <person name="Shick H."/>
            <person name="Christensen S."/>
            <person name="Hou S."/>
            <person name="Wan X."/>
            <person name="Donachie S.P."/>
        </authorList>
    </citation>
    <scope>NUCLEOTIDE SEQUENCE [LARGE SCALE GENOMIC DNA]</scope>
    <source>
        <strain evidence="5">JS</strain>
    </source>
</reference>
<dbReference type="InterPro" id="IPR011051">
    <property type="entry name" value="RmlC_Cupin_sf"/>
</dbReference>
<dbReference type="OrthoDB" id="192782at2"/>
<gene>
    <name evidence="4" type="ORF">GKIL_3765</name>
</gene>
<dbReference type="Gene3D" id="2.60.120.10">
    <property type="entry name" value="Jelly Rolls"/>
    <property type="match status" value="1"/>
</dbReference>
<protein>
    <recommendedName>
        <fullName evidence="6">Cysteine dioxygenase</fullName>
    </recommendedName>
</protein>
<dbReference type="InterPro" id="IPR012864">
    <property type="entry name" value="PCO/ADO"/>
</dbReference>
<evidence type="ECO:0000256" key="2">
    <source>
        <dbReference type="ARBA" id="ARBA00023002"/>
    </source>
</evidence>
<dbReference type="CDD" id="cd20289">
    <property type="entry name" value="cupin_ADO"/>
    <property type="match status" value="1"/>
</dbReference>
<evidence type="ECO:0000313" key="5">
    <source>
        <dbReference type="Proteomes" id="UP000017396"/>
    </source>
</evidence>
<dbReference type="Proteomes" id="UP000017396">
    <property type="component" value="Chromosome"/>
</dbReference>
<keyword evidence="2" id="KW-0560">Oxidoreductase</keyword>
<accession>U5QM70</accession>
<dbReference type="PANTHER" id="PTHR22966">
    <property type="entry name" value="2-AMINOETHANETHIOL DIOXYGENASE"/>
    <property type="match status" value="1"/>
</dbReference>
<evidence type="ECO:0000313" key="4">
    <source>
        <dbReference type="EMBL" id="AGY60011.1"/>
    </source>
</evidence>
<dbReference type="SUPFAM" id="SSF51182">
    <property type="entry name" value="RmlC-like cupins"/>
    <property type="match status" value="1"/>
</dbReference>
<proteinExistence type="predicted"/>
<dbReference type="GO" id="GO:0016702">
    <property type="term" value="F:oxidoreductase activity, acting on single donors with incorporation of molecular oxygen, incorporation of two atoms of oxygen"/>
    <property type="evidence" value="ECO:0007669"/>
    <property type="project" value="InterPro"/>
</dbReference>
<evidence type="ECO:0008006" key="6">
    <source>
        <dbReference type="Google" id="ProtNLM"/>
    </source>
</evidence>
<dbReference type="AlphaFoldDB" id="U5QM70"/>
<keyword evidence="1" id="KW-0479">Metal-binding</keyword>
<name>U5QM70_GLOK1</name>
<dbReference type="GO" id="GO:0046872">
    <property type="term" value="F:metal ion binding"/>
    <property type="evidence" value="ECO:0007669"/>
    <property type="project" value="UniProtKB-KW"/>
</dbReference>
<dbReference type="PANTHER" id="PTHR22966:SF61">
    <property type="entry name" value="2-AMINOETHANETHIOL DIOXYGENASE"/>
    <property type="match status" value="1"/>
</dbReference>
<dbReference type="Pfam" id="PF07847">
    <property type="entry name" value="PCO_ADO"/>
    <property type="match status" value="1"/>
</dbReference>
<evidence type="ECO:0000256" key="3">
    <source>
        <dbReference type="ARBA" id="ARBA00023004"/>
    </source>
</evidence>
<dbReference type="RefSeq" id="WP_023175329.1">
    <property type="nucleotide sequence ID" value="NC_022600.1"/>
</dbReference>